<reference evidence="2" key="1">
    <citation type="journal article" date="2023" name="Mol. Phylogenet. Evol.">
        <title>Genome-scale phylogeny and comparative genomics of the fungal order Sordariales.</title>
        <authorList>
            <person name="Hensen N."/>
            <person name="Bonometti L."/>
            <person name="Westerberg I."/>
            <person name="Brannstrom I.O."/>
            <person name="Guillou S."/>
            <person name="Cros-Aarteil S."/>
            <person name="Calhoun S."/>
            <person name="Haridas S."/>
            <person name="Kuo A."/>
            <person name="Mondo S."/>
            <person name="Pangilinan J."/>
            <person name="Riley R."/>
            <person name="LaButti K."/>
            <person name="Andreopoulos B."/>
            <person name="Lipzen A."/>
            <person name="Chen C."/>
            <person name="Yan M."/>
            <person name="Daum C."/>
            <person name="Ng V."/>
            <person name="Clum A."/>
            <person name="Steindorff A."/>
            <person name="Ohm R.A."/>
            <person name="Martin F."/>
            <person name="Silar P."/>
            <person name="Natvig D.O."/>
            <person name="Lalanne C."/>
            <person name="Gautier V."/>
            <person name="Ament-Velasquez S.L."/>
            <person name="Kruys A."/>
            <person name="Hutchinson M.I."/>
            <person name="Powell A.J."/>
            <person name="Barry K."/>
            <person name="Miller A.N."/>
            <person name="Grigoriev I.V."/>
            <person name="Debuchy R."/>
            <person name="Gladieux P."/>
            <person name="Hiltunen Thoren M."/>
            <person name="Johannesson H."/>
        </authorList>
    </citation>
    <scope>NUCLEOTIDE SEQUENCE</scope>
    <source>
        <strain evidence="2">PSN309</strain>
    </source>
</reference>
<proteinExistence type="predicted"/>
<organism evidence="2 3">
    <name type="scientific">Podospora australis</name>
    <dbReference type="NCBI Taxonomy" id="1536484"/>
    <lineage>
        <taxon>Eukaryota</taxon>
        <taxon>Fungi</taxon>
        <taxon>Dikarya</taxon>
        <taxon>Ascomycota</taxon>
        <taxon>Pezizomycotina</taxon>
        <taxon>Sordariomycetes</taxon>
        <taxon>Sordariomycetidae</taxon>
        <taxon>Sordariales</taxon>
        <taxon>Podosporaceae</taxon>
        <taxon>Podospora</taxon>
    </lineage>
</organism>
<dbReference type="GO" id="GO:0051118">
    <property type="term" value="F:glucan endo-1,3-alpha-glucosidase activity"/>
    <property type="evidence" value="ECO:0007669"/>
    <property type="project" value="InterPro"/>
</dbReference>
<keyword evidence="3" id="KW-1185">Reference proteome</keyword>
<keyword evidence="1" id="KW-0732">Signal</keyword>
<reference evidence="2" key="2">
    <citation type="submission" date="2023-05" db="EMBL/GenBank/DDBJ databases">
        <authorList>
            <consortium name="Lawrence Berkeley National Laboratory"/>
            <person name="Steindorff A."/>
            <person name="Hensen N."/>
            <person name="Bonometti L."/>
            <person name="Westerberg I."/>
            <person name="Brannstrom I.O."/>
            <person name="Guillou S."/>
            <person name="Cros-Aarteil S."/>
            <person name="Calhoun S."/>
            <person name="Haridas S."/>
            <person name="Kuo A."/>
            <person name="Mondo S."/>
            <person name="Pangilinan J."/>
            <person name="Riley R."/>
            <person name="Labutti K."/>
            <person name="Andreopoulos B."/>
            <person name="Lipzen A."/>
            <person name="Chen C."/>
            <person name="Yanf M."/>
            <person name="Daum C."/>
            <person name="Ng V."/>
            <person name="Clum A."/>
            <person name="Ohm R."/>
            <person name="Martin F."/>
            <person name="Silar P."/>
            <person name="Natvig D."/>
            <person name="Lalanne C."/>
            <person name="Gautier V."/>
            <person name="Ament-Velasquez S.L."/>
            <person name="Kruys A."/>
            <person name="Hutchinson M.I."/>
            <person name="Powell A.J."/>
            <person name="Barry K."/>
            <person name="Miller A.N."/>
            <person name="Grigoriev I.V."/>
            <person name="Debuchy R."/>
            <person name="Gladieux P."/>
            <person name="Thoren M.H."/>
            <person name="Johannesson H."/>
        </authorList>
    </citation>
    <scope>NUCLEOTIDE SEQUENCE</scope>
    <source>
        <strain evidence="2">PSN309</strain>
    </source>
</reference>
<sequence>MISSPLTFGILYLTLTLTMGTAHAAVQGVFAHYMVGGMSNKSQAHLDISSAQSLGLDAFALNIQNPSAPWTKTTLQFLFSTAAELGFKLFFVADMAVISSPKDFLPLYRQYATNHSAYYHFAGKPFLSTFSGGHHPPSSWGRLVPTPFFVPNFREESYSASFFSARDDGTQIDGIASWETAWPWSGPDNSSLVSSDIDTDNLKMARAKGKVYMMPVSTFQSKHSPEHGNWFRRGGTNLVLRMEQALELKPDFVQLLSWNDAGEGHYFGNIWPESLGGSELARELVEWYEHTAWQVLLRPFVKALKDGTRENITEGTVKGAFWYRPLLKNVTFVGRDKYGLEPPDNWEDAEDAVNIGLLVGGLDEKVKIRVWSGGDLIKEIEAREGMSAYQVDGIRKGVQVVQVVSNDGRRVMAEGRGLVGVTDDITDLNGVWNFNYQVVEIAERG</sequence>
<evidence type="ECO:0000313" key="2">
    <source>
        <dbReference type="EMBL" id="KAK4184087.1"/>
    </source>
</evidence>
<dbReference type="CDD" id="cd11577">
    <property type="entry name" value="GH71"/>
    <property type="match status" value="1"/>
</dbReference>
<feature type="chain" id="PRO_5043020481" evidence="1">
    <location>
        <begin position="25"/>
        <end position="445"/>
    </location>
</feature>
<gene>
    <name evidence="2" type="ORF">QBC35DRAFT_466770</name>
</gene>
<feature type="signal peptide" evidence="1">
    <location>
        <begin position="1"/>
        <end position="24"/>
    </location>
</feature>
<dbReference type="Gene3D" id="3.20.20.80">
    <property type="entry name" value="Glycosidases"/>
    <property type="match status" value="1"/>
</dbReference>
<evidence type="ECO:0000313" key="3">
    <source>
        <dbReference type="Proteomes" id="UP001302126"/>
    </source>
</evidence>
<dbReference type="Pfam" id="PF03659">
    <property type="entry name" value="Glyco_hydro_71"/>
    <property type="match status" value="1"/>
</dbReference>
<evidence type="ECO:0000256" key="1">
    <source>
        <dbReference type="SAM" id="SignalP"/>
    </source>
</evidence>
<keyword evidence="2" id="KW-0378">Hydrolase</keyword>
<dbReference type="AlphaFoldDB" id="A0AAN7AFL7"/>
<dbReference type="Proteomes" id="UP001302126">
    <property type="component" value="Unassembled WGS sequence"/>
</dbReference>
<dbReference type="EMBL" id="MU864506">
    <property type="protein sequence ID" value="KAK4184087.1"/>
    <property type="molecule type" value="Genomic_DNA"/>
</dbReference>
<protein>
    <submittedName>
        <fullName evidence="2">Glycoside hydrolase</fullName>
    </submittedName>
</protein>
<name>A0AAN7AFL7_9PEZI</name>
<comment type="caution">
    <text evidence="2">The sequence shown here is derived from an EMBL/GenBank/DDBJ whole genome shotgun (WGS) entry which is preliminary data.</text>
</comment>
<dbReference type="InterPro" id="IPR005197">
    <property type="entry name" value="Glyco_hydro_71"/>
</dbReference>
<accession>A0AAN7AFL7</accession>